<dbReference type="EMBL" id="JBHULK010000004">
    <property type="protein sequence ID" value="MFD2535601.1"/>
    <property type="molecule type" value="Genomic_DNA"/>
</dbReference>
<proteinExistence type="predicted"/>
<organism evidence="1 2">
    <name type="scientific">Gelatiniphilus marinus</name>
    <dbReference type="NCBI Taxonomy" id="1759464"/>
    <lineage>
        <taxon>Bacteria</taxon>
        <taxon>Pseudomonadati</taxon>
        <taxon>Bacteroidota</taxon>
        <taxon>Flavobacteriia</taxon>
        <taxon>Flavobacteriales</taxon>
        <taxon>Flavobacteriaceae</taxon>
        <taxon>Gelatiniphilus</taxon>
    </lineage>
</organism>
<evidence type="ECO:0000313" key="1">
    <source>
        <dbReference type="EMBL" id="MFD2535601.1"/>
    </source>
</evidence>
<keyword evidence="2" id="KW-1185">Reference proteome</keyword>
<reference evidence="2" key="1">
    <citation type="journal article" date="2019" name="Int. J. Syst. Evol. Microbiol.">
        <title>The Global Catalogue of Microorganisms (GCM) 10K type strain sequencing project: providing services to taxonomists for standard genome sequencing and annotation.</title>
        <authorList>
            <consortium name="The Broad Institute Genomics Platform"/>
            <consortium name="The Broad Institute Genome Sequencing Center for Infectious Disease"/>
            <person name="Wu L."/>
            <person name="Ma J."/>
        </authorList>
    </citation>
    <scope>NUCLEOTIDE SEQUENCE [LARGE SCALE GENOMIC DNA]</scope>
    <source>
        <strain evidence="2">KCTC 42903</strain>
    </source>
</reference>
<gene>
    <name evidence="1" type="ORF">ACFSQS_10850</name>
</gene>
<evidence type="ECO:0000313" key="2">
    <source>
        <dbReference type="Proteomes" id="UP001597441"/>
    </source>
</evidence>
<sequence length="85" mass="9904">MKKSHFFLLFQFLGILSFAQETEKLPEMPWVDIVEMSSNRFTPITKWGTDIKIGLEGNYLTSESISSLEKKLPDHFFARSKRGNY</sequence>
<dbReference type="RefSeq" id="WP_388018405.1">
    <property type="nucleotide sequence ID" value="NZ_JBHUDT010000004.1"/>
</dbReference>
<name>A0ABW5JTN9_9FLAO</name>
<accession>A0ABW5JTN9</accession>
<protein>
    <submittedName>
        <fullName evidence="1">Uncharacterized protein</fullName>
    </submittedName>
</protein>
<dbReference type="Proteomes" id="UP001597441">
    <property type="component" value="Unassembled WGS sequence"/>
</dbReference>
<comment type="caution">
    <text evidence="1">The sequence shown here is derived from an EMBL/GenBank/DDBJ whole genome shotgun (WGS) entry which is preliminary data.</text>
</comment>